<dbReference type="Proteomes" id="UP000682733">
    <property type="component" value="Unassembled WGS sequence"/>
</dbReference>
<dbReference type="EMBL" id="CAJOBC010062096">
    <property type="protein sequence ID" value="CAF4213377.1"/>
    <property type="molecule type" value="Genomic_DNA"/>
</dbReference>
<reference evidence="3" key="1">
    <citation type="submission" date="2021-02" db="EMBL/GenBank/DDBJ databases">
        <authorList>
            <person name="Nowell W R."/>
        </authorList>
    </citation>
    <scope>NUCLEOTIDE SEQUENCE</scope>
</reference>
<protein>
    <submittedName>
        <fullName evidence="3">Uncharacterized protein</fullName>
    </submittedName>
</protein>
<evidence type="ECO:0000313" key="5">
    <source>
        <dbReference type="EMBL" id="CAF4213377.1"/>
    </source>
</evidence>
<evidence type="ECO:0000313" key="3">
    <source>
        <dbReference type="EMBL" id="CAF1346813.1"/>
    </source>
</evidence>
<accession>A0A815H347</accession>
<evidence type="ECO:0000313" key="4">
    <source>
        <dbReference type="EMBL" id="CAF4121651.1"/>
    </source>
</evidence>
<dbReference type="Proteomes" id="UP000663829">
    <property type="component" value="Unassembled WGS sequence"/>
</dbReference>
<organism evidence="3 6">
    <name type="scientific">Didymodactylos carnosus</name>
    <dbReference type="NCBI Taxonomy" id="1234261"/>
    <lineage>
        <taxon>Eukaryota</taxon>
        <taxon>Metazoa</taxon>
        <taxon>Spiralia</taxon>
        <taxon>Gnathifera</taxon>
        <taxon>Rotifera</taxon>
        <taxon>Eurotatoria</taxon>
        <taxon>Bdelloidea</taxon>
        <taxon>Philodinida</taxon>
        <taxon>Philodinidae</taxon>
        <taxon>Didymodactylos</taxon>
    </lineage>
</organism>
<evidence type="ECO:0000313" key="6">
    <source>
        <dbReference type="Proteomes" id="UP000663829"/>
    </source>
</evidence>
<dbReference type="EMBL" id="CAJNOQ010014700">
    <property type="protein sequence ID" value="CAF1346813.1"/>
    <property type="molecule type" value="Genomic_DNA"/>
</dbReference>
<dbReference type="Proteomes" id="UP000681722">
    <property type="component" value="Unassembled WGS sequence"/>
</dbReference>
<dbReference type="EMBL" id="CAJOBA010041838">
    <property type="protein sequence ID" value="CAF4121651.1"/>
    <property type="molecule type" value="Genomic_DNA"/>
</dbReference>
<feature type="signal peptide" evidence="1">
    <location>
        <begin position="1"/>
        <end position="18"/>
    </location>
</feature>
<evidence type="ECO:0000256" key="1">
    <source>
        <dbReference type="SAM" id="SignalP"/>
    </source>
</evidence>
<dbReference type="OrthoDB" id="10076574at2759"/>
<dbReference type="Proteomes" id="UP000677228">
    <property type="component" value="Unassembled WGS sequence"/>
</dbReference>
<dbReference type="EMBL" id="CAJNOK010020242">
    <property type="protein sequence ID" value="CAF1313131.1"/>
    <property type="molecule type" value="Genomic_DNA"/>
</dbReference>
<dbReference type="AlphaFoldDB" id="A0A815H347"/>
<keyword evidence="6" id="KW-1185">Reference proteome</keyword>
<name>A0A815H347_9BILA</name>
<gene>
    <name evidence="3" type="ORF">GPM918_LOCUS30706</name>
    <name evidence="2" type="ORF">OVA965_LOCUS29078</name>
    <name evidence="5" type="ORF">SRO942_LOCUS31330</name>
    <name evidence="4" type="ORF">TMI583_LOCUS29846</name>
</gene>
<proteinExistence type="predicted"/>
<evidence type="ECO:0000313" key="2">
    <source>
        <dbReference type="EMBL" id="CAF1313131.1"/>
    </source>
</evidence>
<comment type="caution">
    <text evidence="3">The sequence shown here is derived from an EMBL/GenBank/DDBJ whole genome shotgun (WGS) entry which is preliminary data.</text>
</comment>
<sequence length="183" mass="20597">MLFVLIVVLSIAVAHTDAGNNENYEFRLPKHGCLNECYKHAGVYYSSYINSTIHEIITFHPDGTFTAVLSNKDGNQYSTQQTDTPFSDGYGVWKCNGKNGIEAKSLDFSSPTLAQPCYRSVDIITYLFKFGHDKVECKATYTSYEQNSLSPNQPPVPIHGPVESLCQSYKVFSLCEEKQHNKY</sequence>
<feature type="chain" id="PRO_5035687277" evidence="1">
    <location>
        <begin position="19"/>
        <end position="183"/>
    </location>
</feature>
<keyword evidence="1" id="KW-0732">Signal</keyword>